<dbReference type="InterPro" id="IPR000524">
    <property type="entry name" value="Tscrpt_reg_HTH_GntR"/>
</dbReference>
<dbReference type="PROSITE" id="PS50949">
    <property type="entry name" value="HTH_GNTR"/>
    <property type="match status" value="1"/>
</dbReference>
<keyword evidence="6" id="KW-1185">Reference proteome</keyword>
<dbReference type="RefSeq" id="WP_208503010.1">
    <property type="nucleotide sequence ID" value="NZ_JAGFOA010000003.1"/>
</dbReference>
<dbReference type="InterPro" id="IPR011711">
    <property type="entry name" value="GntR_C"/>
</dbReference>
<dbReference type="CDD" id="cd07377">
    <property type="entry name" value="WHTH_GntR"/>
    <property type="match status" value="1"/>
</dbReference>
<dbReference type="Pfam" id="PF07729">
    <property type="entry name" value="FCD"/>
    <property type="match status" value="1"/>
</dbReference>
<dbReference type="SMART" id="SM00895">
    <property type="entry name" value="FCD"/>
    <property type="match status" value="1"/>
</dbReference>
<organism evidence="5 6">
    <name type="scientific">Microbacterium stercoris</name>
    <dbReference type="NCBI Taxonomy" id="2820289"/>
    <lineage>
        <taxon>Bacteria</taxon>
        <taxon>Bacillati</taxon>
        <taxon>Actinomycetota</taxon>
        <taxon>Actinomycetes</taxon>
        <taxon>Micrococcales</taxon>
        <taxon>Microbacteriaceae</taxon>
        <taxon>Microbacterium</taxon>
    </lineage>
</organism>
<keyword evidence="1" id="KW-0805">Transcription regulation</keyword>
<name>A0A939QQL7_9MICO</name>
<dbReference type="EMBL" id="JAGFOA010000003">
    <property type="protein sequence ID" value="MBO3663681.1"/>
    <property type="molecule type" value="Genomic_DNA"/>
</dbReference>
<evidence type="ECO:0000256" key="1">
    <source>
        <dbReference type="ARBA" id="ARBA00023015"/>
    </source>
</evidence>
<dbReference type="SUPFAM" id="SSF48008">
    <property type="entry name" value="GntR ligand-binding domain-like"/>
    <property type="match status" value="1"/>
</dbReference>
<evidence type="ECO:0000256" key="2">
    <source>
        <dbReference type="ARBA" id="ARBA00023125"/>
    </source>
</evidence>
<feature type="domain" description="HTH gntR-type" evidence="4">
    <location>
        <begin position="6"/>
        <end position="78"/>
    </location>
</feature>
<comment type="caution">
    <text evidence="5">The sequence shown here is derived from an EMBL/GenBank/DDBJ whole genome shotgun (WGS) entry which is preliminary data.</text>
</comment>
<evidence type="ECO:0000259" key="4">
    <source>
        <dbReference type="PROSITE" id="PS50949"/>
    </source>
</evidence>
<sequence length="237" mass="25194">MPGGTTRAWRTVLERIESDLLEGRLGPGDRLPGERDLATQMGVGRSSVREAIRVLESMGLLRTASGSGPNAGAIITATPEGGMATLMRLQVAAKGFPFDEIVDTRVLLESAVVHRLATADEPDLGPAESTLQAMRDAALTPEEFLALDAQFHVWLAEASGNGVVASVMSGLRTAIESYARAGAALVDDWPAMVENLQGEHESILDAIRAGDPDLARTRVRDHIVGFYAATHAAHPNH</sequence>
<dbReference type="PANTHER" id="PTHR43537">
    <property type="entry name" value="TRANSCRIPTIONAL REGULATOR, GNTR FAMILY"/>
    <property type="match status" value="1"/>
</dbReference>
<gene>
    <name evidence="5" type="ORF">J5V96_09150</name>
</gene>
<proteinExistence type="predicted"/>
<accession>A0A939QQL7</accession>
<dbReference type="InterPro" id="IPR036388">
    <property type="entry name" value="WH-like_DNA-bd_sf"/>
</dbReference>
<dbReference type="AlphaFoldDB" id="A0A939QQL7"/>
<keyword evidence="2" id="KW-0238">DNA-binding</keyword>
<dbReference type="SMART" id="SM00345">
    <property type="entry name" value="HTH_GNTR"/>
    <property type="match status" value="1"/>
</dbReference>
<dbReference type="GO" id="GO:0003700">
    <property type="term" value="F:DNA-binding transcription factor activity"/>
    <property type="evidence" value="ECO:0007669"/>
    <property type="project" value="InterPro"/>
</dbReference>
<dbReference type="PRINTS" id="PR00035">
    <property type="entry name" value="HTHGNTR"/>
</dbReference>
<dbReference type="SUPFAM" id="SSF46785">
    <property type="entry name" value="Winged helix' DNA-binding domain"/>
    <property type="match status" value="1"/>
</dbReference>
<evidence type="ECO:0000313" key="6">
    <source>
        <dbReference type="Proteomes" id="UP000680132"/>
    </source>
</evidence>
<dbReference type="InterPro" id="IPR036390">
    <property type="entry name" value="WH_DNA-bd_sf"/>
</dbReference>
<evidence type="ECO:0000256" key="3">
    <source>
        <dbReference type="ARBA" id="ARBA00023163"/>
    </source>
</evidence>
<dbReference type="Proteomes" id="UP000680132">
    <property type="component" value="Unassembled WGS sequence"/>
</dbReference>
<reference evidence="5" key="1">
    <citation type="submission" date="2021-03" db="EMBL/GenBank/DDBJ databases">
        <title>Microbacterium sp. nov., a novel actinobacterium isolated from cow dung.</title>
        <authorList>
            <person name="Zhang L."/>
        </authorList>
    </citation>
    <scope>NUCLEOTIDE SEQUENCE</scope>
    <source>
        <strain evidence="5">NEAU-LLB</strain>
    </source>
</reference>
<protein>
    <submittedName>
        <fullName evidence="5">FadR family transcriptional regulator</fullName>
    </submittedName>
</protein>
<dbReference type="Pfam" id="PF00392">
    <property type="entry name" value="GntR"/>
    <property type="match status" value="1"/>
</dbReference>
<dbReference type="InterPro" id="IPR008920">
    <property type="entry name" value="TF_FadR/GntR_C"/>
</dbReference>
<dbReference type="GO" id="GO:0003677">
    <property type="term" value="F:DNA binding"/>
    <property type="evidence" value="ECO:0007669"/>
    <property type="project" value="UniProtKB-KW"/>
</dbReference>
<evidence type="ECO:0000313" key="5">
    <source>
        <dbReference type="EMBL" id="MBO3663681.1"/>
    </source>
</evidence>
<dbReference type="Gene3D" id="1.20.120.530">
    <property type="entry name" value="GntR ligand-binding domain-like"/>
    <property type="match status" value="1"/>
</dbReference>
<dbReference type="Gene3D" id="1.10.10.10">
    <property type="entry name" value="Winged helix-like DNA-binding domain superfamily/Winged helix DNA-binding domain"/>
    <property type="match status" value="1"/>
</dbReference>
<keyword evidence="3" id="KW-0804">Transcription</keyword>
<dbReference type="PANTHER" id="PTHR43537:SF5">
    <property type="entry name" value="UXU OPERON TRANSCRIPTIONAL REGULATOR"/>
    <property type="match status" value="1"/>
</dbReference>